<evidence type="ECO:0000313" key="1">
    <source>
        <dbReference type="EMBL" id="KAF2290271.1"/>
    </source>
</evidence>
<accession>A0A6A6KMS6</accession>
<proteinExistence type="predicted"/>
<protein>
    <submittedName>
        <fullName evidence="1">Uncharacterized protein</fullName>
    </submittedName>
</protein>
<sequence>MWTLDHIYDKEPIWVTVINDVGDEEVIDDVEFDKEGVKKEENFADCGVCSVISNENQNENYDGENNDKLDNGLELEERIYLEAAPINGKEDDGHAGDQLTLFAQEVLSDEKEPLLKLFLWKIKCKMKQRLSHDSIGHLGMIKCKMK</sequence>
<keyword evidence="2" id="KW-1185">Reference proteome</keyword>
<evidence type="ECO:0000313" key="2">
    <source>
        <dbReference type="Proteomes" id="UP000467840"/>
    </source>
</evidence>
<name>A0A6A6KMS6_HEVBR</name>
<dbReference type="EMBL" id="JAAGAX010000015">
    <property type="protein sequence ID" value="KAF2290271.1"/>
    <property type="molecule type" value="Genomic_DNA"/>
</dbReference>
<dbReference type="Proteomes" id="UP000467840">
    <property type="component" value="Chromosome 2"/>
</dbReference>
<gene>
    <name evidence="1" type="ORF">GH714_007053</name>
</gene>
<dbReference type="AlphaFoldDB" id="A0A6A6KMS6"/>
<organism evidence="1 2">
    <name type="scientific">Hevea brasiliensis</name>
    <name type="common">Para rubber tree</name>
    <name type="synonym">Siphonia brasiliensis</name>
    <dbReference type="NCBI Taxonomy" id="3981"/>
    <lineage>
        <taxon>Eukaryota</taxon>
        <taxon>Viridiplantae</taxon>
        <taxon>Streptophyta</taxon>
        <taxon>Embryophyta</taxon>
        <taxon>Tracheophyta</taxon>
        <taxon>Spermatophyta</taxon>
        <taxon>Magnoliopsida</taxon>
        <taxon>eudicotyledons</taxon>
        <taxon>Gunneridae</taxon>
        <taxon>Pentapetalae</taxon>
        <taxon>rosids</taxon>
        <taxon>fabids</taxon>
        <taxon>Malpighiales</taxon>
        <taxon>Euphorbiaceae</taxon>
        <taxon>Crotonoideae</taxon>
        <taxon>Micrandreae</taxon>
        <taxon>Hevea</taxon>
    </lineage>
</organism>
<reference evidence="1 2" key="1">
    <citation type="journal article" date="2020" name="Mol. Plant">
        <title>The Chromosome-Based Rubber Tree Genome Provides New Insights into Spurge Genome Evolution and Rubber Biosynthesis.</title>
        <authorList>
            <person name="Liu J."/>
            <person name="Shi C."/>
            <person name="Shi C.C."/>
            <person name="Li W."/>
            <person name="Zhang Q.J."/>
            <person name="Zhang Y."/>
            <person name="Li K."/>
            <person name="Lu H.F."/>
            <person name="Shi C."/>
            <person name="Zhu S.T."/>
            <person name="Xiao Z.Y."/>
            <person name="Nan H."/>
            <person name="Yue Y."/>
            <person name="Zhu X.G."/>
            <person name="Wu Y."/>
            <person name="Hong X.N."/>
            <person name="Fan G.Y."/>
            <person name="Tong Y."/>
            <person name="Zhang D."/>
            <person name="Mao C.L."/>
            <person name="Liu Y.L."/>
            <person name="Hao S.J."/>
            <person name="Liu W.Q."/>
            <person name="Lv M.Q."/>
            <person name="Zhang H.B."/>
            <person name="Liu Y."/>
            <person name="Hu-Tang G.R."/>
            <person name="Wang J.P."/>
            <person name="Wang J.H."/>
            <person name="Sun Y.H."/>
            <person name="Ni S.B."/>
            <person name="Chen W.B."/>
            <person name="Zhang X.C."/>
            <person name="Jiao Y.N."/>
            <person name="Eichler E.E."/>
            <person name="Li G.H."/>
            <person name="Liu X."/>
            <person name="Gao L.Z."/>
        </authorList>
    </citation>
    <scope>NUCLEOTIDE SEQUENCE [LARGE SCALE GENOMIC DNA]</scope>
    <source>
        <strain evidence="2">cv. GT1</strain>
        <tissue evidence="1">Leaf</tissue>
    </source>
</reference>
<comment type="caution">
    <text evidence="1">The sequence shown here is derived from an EMBL/GenBank/DDBJ whole genome shotgun (WGS) entry which is preliminary data.</text>
</comment>